<keyword evidence="2" id="KW-1003">Cell membrane</keyword>
<evidence type="ECO:0000256" key="6">
    <source>
        <dbReference type="SAM" id="Phobius"/>
    </source>
</evidence>
<evidence type="ECO:0000313" key="7">
    <source>
        <dbReference type="EMBL" id="HIU14184.1"/>
    </source>
</evidence>
<feature type="transmembrane region" description="Helical" evidence="6">
    <location>
        <begin position="113"/>
        <end position="130"/>
    </location>
</feature>
<dbReference type="PANTHER" id="PTHR30250">
    <property type="entry name" value="PST FAMILY PREDICTED COLANIC ACID TRANSPORTER"/>
    <property type="match status" value="1"/>
</dbReference>
<name>A0A9D1L0W4_9FIRM</name>
<dbReference type="GO" id="GO:0005886">
    <property type="term" value="C:plasma membrane"/>
    <property type="evidence" value="ECO:0007669"/>
    <property type="project" value="UniProtKB-SubCell"/>
</dbReference>
<evidence type="ECO:0000256" key="3">
    <source>
        <dbReference type="ARBA" id="ARBA00022692"/>
    </source>
</evidence>
<proteinExistence type="predicted"/>
<dbReference type="PANTHER" id="PTHR30250:SF11">
    <property type="entry name" value="O-ANTIGEN TRANSPORTER-RELATED"/>
    <property type="match status" value="1"/>
</dbReference>
<reference evidence="7" key="2">
    <citation type="journal article" date="2021" name="PeerJ">
        <title>Extensive microbial diversity within the chicken gut microbiome revealed by metagenomics and culture.</title>
        <authorList>
            <person name="Gilroy R."/>
            <person name="Ravi A."/>
            <person name="Getino M."/>
            <person name="Pursley I."/>
            <person name="Horton D.L."/>
            <person name="Alikhan N.F."/>
            <person name="Baker D."/>
            <person name="Gharbi K."/>
            <person name="Hall N."/>
            <person name="Watson M."/>
            <person name="Adriaenssens E.M."/>
            <person name="Foster-Nyarko E."/>
            <person name="Jarju S."/>
            <person name="Secka A."/>
            <person name="Antonio M."/>
            <person name="Oren A."/>
            <person name="Chaudhuri R.R."/>
            <person name="La Ragione R."/>
            <person name="Hildebrand F."/>
            <person name="Pallen M.J."/>
        </authorList>
    </citation>
    <scope>NUCLEOTIDE SEQUENCE</scope>
    <source>
        <strain evidence="7">CHK195-11698</strain>
    </source>
</reference>
<dbReference type="InterPro" id="IPR002797">
    <property type="entry name" value="Polysacc_synth"/>
</dbReference>
<feature type="transmembrane region" description="Helical" evidence="6">
    <location>
        <begin position="202"/>
        <end position="223"/>
    </location>
</feature>
<keyword evidence="3 6" id="KW-0812">Transmembrane</keyword>
<evidence type="ECO:0000256" key="2">
    <source>
        <dbReference type="ARBA" id="ARBA00022475"/>
    </source>
</evidence>
<feature type="transmembrane region" description="Helical" evidence="6">
    <location>
        <begin position="290"/>
        <end position="310"/>
    </location>
</feature>
<dbReference type="InterPro" id="IPR050833">
    <property type="entry name" value="Poly_Biosynth_Transport"/>
</dbReference>
<dbReference type="EMBL" id="DVMJ01000077">
    <property type="protein sequence ID" value="HIU14184.1"/>
    <property type="molecule type" value="Genomic_DNA"/>
</dbReference>
<keyword evidence="5 6" id="KW-0472">Membrane</keyword>
<feature type="transmembrane region" description="Helical" evidence="6">
    <location>
        <begin position="168"/>
        <end position="190"/>
    </location>
</feature>
<protein>
    <submittedName>
        <fullName evidence="7">Oligosaccharide flippase family protein</fullName>
    </submittedName>
</protein>
<feature type="transmembrane region" description="Helical" evidence="6">
    <location>
        <begin position="385"/>
        <end position="408"/>
    </location>
</feature>
<feature type="transmembrane region" description="Helical" evidence="6">
    <location>
        <begin position="142"/>
        <end position="162"/>
    </location>
</feature>
<comment type="caution">
    <text evidence="7">The sequence shown here is derived from an EMBL/GenBank/DDBJ whole genome shotgun (WGS) entry which is preliminary data.</text>
</comment>
<dbReference type="Pfam" id="PF01943">
    <property type="entry name" value="Polysacc_synt"/>
    <property type="match status" value="1"/>
</dbReference>
<dbReference type="Proteomes" id="UP000824175">
    <property type="component" value="Unassembled WGS sequence"/>
</dbReference>
<reference evidence="7" key="1">
    <citation type="submission" date="2020-10" db="EMBL/GenBank/DDBJ databases">
        <authorList>
            <person name="Gilroy R."/>
        </authorList>
    </citation>
    <scope>NUCLEOTIDE SEQUENCE</scope>
    <source>
        <strain evidence="7">CHK195-11698</strain>
    </source>
</reference>
<feature type="transmembrane region" description="Helical" evidence="6">
    <location>
        <begin position="9"/>
        <end position="26"/>
    </location>
</feature>
<comment type="subcellular location">
    <subcellularLocation>
        <location evidence="1">Cell membrane</location>
        <topology evidence="1">Multi-pass membrane protein</topology>
    </subcellularLocation>
</comment>
<feature type="transmembrane region" description="Helical" evidence="6">
    <location>
        <begin position="243"/>
        <end position="269"/>
    </location>
</feature>
<keyword evidence="4 6" id="KW-1133">Transmembrane helix</keyword>
<feature type="transmembrane region" description="Helical" evidence="6">
    <location>
        <begin position="85"/>
        <end position="107"/>
    </location>
</feature>
<feature type="transmembrane region" description="Helical" evidence="6">
    <location>
        <begin position="46"/>
        <end position="64"/>
    </location>
</feature>
<feature type="transmembrane region" description="Helical" evidence="6">
    <location>
        <begin position="357"/>
        <end position="379"/>
    </location>
</feature>
<gene>
    <name evidence="7" type="ORF">IAD15_08970</name>
</gene>
<feature type="transmembrane region" description="Helical" evidence="6">
    <location>
        <begin position="444"/>
        <end position="465"/>
    </location>
</feature>
<evidence type="ECO:0000313" key="8">
    <source>
        <dbReference type="Proteomes" id="UP000824175"/>
    </source>
</evidence>
<accession>A0A9D1L0W4</accession>
<feature type="transmembrane region" description="Helical" evidence="6">
    <location>
        <begin position="420"/>
        <end position="438"/>
    </location>
</feature>
<organism evidence="7 8">
    <name type="scientific">Candidatus Fimiplasma intestinipullorum</name>
    <dbReference type="NCBI Taxonomy" id="2840825"/>
    <lineage>
        <taxon>Bacteria</taxon>
        <taxon>Bacillati</taxon>
        <taxon>Bacillota</taxon>
        <taxon>Clostridia</taxon>
        <taxon>Eubacteriales</taxon>
        <taxon>Candidatus Fimiplasma</taxon>
    </lineage>
</organism>
<sequence length="489" mass="55204">MQKSLSKNAFYKAVLNVFNLIVPLLVNPYIMNVLDVELYGAYNRVYAEFTVFLTLGAFGIYNYGVREISQVRSHPDKVNRLFTSLFVIGVLANVVVGIIYVIYFSMVSSGIDFYIYAIMMIQLVGNMFYIEFINEAAENYRFITVKTILIRIGYLVSIFLFVRKPTDILPYTAVVCLTVFLNNFVSFVYLKRSLHFVWKHVSIVRHLVPLIIALILANVEILYGQLDKLMIGRYLGDVEVSYYVIPTTLIGMISTVPLSLVSVAIPRLSTMIGEGDRDGYVSVLNQTRDVFFAMLTPMCLGVVILAPEIMQIYGGDNYAGCWPVLVIAALIRLFGFGNQSIVMNLMMYINGLEKKMVWLLGLFGFVNLGMNVVLIWTGLFTTETALFTTGIATILFSVVAFRYTVKVLHLPIKMISSSQVKYLLVSVLFIPVGIVMKMLPGGAIVHAVLTMIPCILLYGLALYYWQDDLLVLILKKCKLERFLPKQTKK</sequence>
<feature type="transmembrane region" description="Helical" evidence="6">
    <location>
        <begin position="322"/>
        <end position="345"/>
    </location>
</feature>
<evidence type="ECO:0000256" key="5">
    <source>
        <dbReference type="ARBA" id="ARBA00023136"/>
    </source>
</evidence>
<evidence type="ECO:0000256" key="1">
    <source>
        <dbReference type="ARBA" id="ARBA00004651"/>
    </source>
</evidence>
<evidence type="ECO:0000256" key="4">
    <source>
        <dbReference type="ARBA" id="ARBA00022989"/>
    </source>
</evidence>
<dbReference type="AlphaFoldDB" id="A0A9D1L0W4"/>